<organism evidence="10 11">
    <name type="scientific">Coccomyxa subellipsoidea</name>
    <dbReference type="NCBI Taxonomy" id="248742"/>
    <lineage>
        <taxon>Eukaryota</taxon>
        <taxon>Viridiplantae</taxon>
        <taxon>Chlorophyta</taxon>
        <taxon>core chlorophytes</taxon>
        <taxon>Trebouxiophyceae</taxon>
        <taxon>Trebouxiophyceae incertae sedis</taxon>
        <taxon>Coccomyxaceae</taxon>
        <taxon>Coccomyxa</taxon>
    </lineage>
</organism>
<dbReference type="EMBL" id="JALJOT010000002">
    <property type="protein sequence ID" value="KAK9917397.1"/>
    <property type="molecule type" value="Genomic_DNA"/>
</dbReference>
<dbReference type="Pfam" id="PF03803">
    <property type="entry name" value="Scramblase"/>
    <property type="match status" value="1"/>
</dbReference>
<sequence length="846" mass="90185">MLKRLLHQGNGVATSNLRCDPDALEKPSQSDSREVTEANEGKPSDVQVAEAVNHPALIITREIEWGTVILGFEQANRYTVLDQDGNVVALMAEDAGSIGTAVGRQLLRTRRSFSATVFSPDGSQVIFRVRRPAYLISSTIVVEDGEGSLVGEVHQRWHLWKRKYDLYLERNQFASIEGNFLAWEFVLRDQDGGVLALIDRNSQGFGRELFTDAGKYVIHFGSKPTEAAEQAANTIAAAHPDKPRPPVTALAKLRTDVQVVPTQTGNQLEVVRPLVLDERMTALAAAISIDYDYFSQHSHGPGMMPGFLFPMPIPTPSYPDPDAAPGADAEAGTGGDTGANTAPDAGPSSAAEGSGDIGGQGGAEPLDRDLGSDGFDAPDNSGSGGGNSGWGQDDDSGGDLGGDGGGDGGSWWRPVLLLYENGNDPTADEIAKFPREFALFTQIPGAQTGKIDAEALADFVKTYGSGAVPSGDKVAFADVAAALKKTGTPIEGTGNTIGWAAQDNSGHLAPYKFTRRAVGPNDVAIQIAYAGICHSDLHQIKNDWGNSSFPMVPGHEIVGIITEVGSNAEGHFKLGDKAGVGCLVRSCKECDLCNGHDENYCSRLVFTYNGKDWGENEVMTQGGYSNRIVLDHRFALKVPDNLPLVASAPLLCAGITMYSPMKHYGLDKPGMKIGVVGLGGLGHMAVKFGKGFGQEVTVISTSVRKEKEAREVLKADHFIISKDEAQMSAAMNSLDGILDTVSAPHEISALLPLLKTNGKLILLGVPTEPHTFGAEAILFKRLTIGGSLIGGIKETQEMLDFCGEKGIVCDVEKVPIDYVNTAMDRLAKNDVHYRFSIDIQGSLIPE</sequence>
<name>A0ABR2Z0E1_9CHLO</name>
<evidence type="ECO:0000256" key="5">
    <source>
        <dbReference type="ARBA" id="ARBA00023002"/>
    </source>
</evidence>
<dbReference type="Proteomes" id="UP001491310">
    <property type="component" value="Unassembled WGS sequence"/>
</dbReference>
<feature type="compositionally biased region" description="Gly residues" evidence="7">
    <location>
        <begin position="398"/>
        <end position="407"/>
    </location>
</feature>
<feature type="compositionally biased region" description="Low complexity" evidence="7">
    <location>
        <begin position="320"/>
        <end position="331"/>
    </location>
</feature>
<dbReference type="Pfam" id="PF00107">
    <property type="entry name" value="ADH_zinc_N"/>
    <property type="match status" value="1"/>
</dbReference>
<dbReference type="SUPFAM" id="SSF54518">
    <property type="entry name" value="Tubby C-terminal domain-like"/>
    <property type="match status" value="1"/>
</dbReference>
<dbReference type="CDD" id="cd05283">
    <property type="entry name" value="CAD1"/>
    <property type="match status" value="1"/>
</dbReference>
<comment type="cofactor">
    <cofactor evidence="1 6">
        <name>Zn(2+)</name>
        <dbReference type="ChEBI" id="CHEBI:29105"/>
    </cofactor>
</comment>
<evidence type="ECO:0000256" key="1">
    <source>
        <dbReference type="ARBA" id="ARBA00001947"/>
    </source>
</evidence>
<keyword evidence="5" id="KW-0560">Oxidoreductase</keyword>
<dbReference type="InterPro" id="IPR047109">
    <property type="entry name" value="CAD-like"/>
</dbReference>
<dbReference type="InterPro" id="IPR025659">
    <property type="entry name" value="Tubby-like_C"/>
</dbReference>
<feature type="domain" description="Alcohol dehydrogenase-like C-terminal" evidence="8">
    <location>
        <begin position="680"/>
        <end position="802"/>
    </location>
</feature>
<dbReference type="InterPro" id="IPR036291">
    <property type="entry name" value="NAD(P)-bd_dom_sf"/>
</dbReference>
<dbReference type="Gene3D" id="3.90.180.10">
    <property type="entry name" value="Medium-chain alcohol dehydrogenases, catalytic domain"/>
    <property type="match status" value="1"/>
</dbReference>
<evidence type="ECO:0000313" key="11">
    <source>
        <dbReference type="Proteomes" id="UP001491310"/>
    </source>
</evidence>
<evidence type="ECO:0008006" key="12">
    <source>
        <dbReference type="Google" id="ProtNLM"/>
    </source>
</evidence>
<gene>
    <name evidence="10" type="ORF">WJX75_003908</name>
</gene>
<comment type="caution">
    <text evidence="10">The sequence shown here is derived from an EMBL/GenBank/DDBJ whole genome shotgun (WGS) entry which is preliminary data.</text>
</comment>
<accession>A0ABR2Z0E1</accession>
<dbReference type="SUPFAM" id="SSF50129">
    <property type="entry name" value="GroES-like"/>
    <property type="match status" value="1"/>
</dbReference>
<feature type="region of interest" description="Disordered" evidence="7">
    <location>
        <begin position="315"/>
        <end position="407"/>
    </location>
</feature>
<dbReference type="Gene3D" id="3.40.50.720">
    <property type="entry name" value="NAD(P)-binding Rossmann-like Domain"/>
    <property type="match status" value="1"/>
</dbReference>
<reference evidence="10 11" key="1">
    <citation type="journal article" date="2024" name="Nat. Commun.">
        <title>Phylogenomics reveals the evolutionary origins of lichenization in chlorophyte algae.</title>
        <authorList>
            <person name="Puginier C."/>
            <person name="Libourel C."/>
            <person name="Otte J."/>
            <person name="Skaloud P."/>
            <person name="Haon M."/>
            <person name="Grisel S."/>
            <person name="Petersen M."/>
            <person name="Berrin J.G."/>
            <person name="Delaux P.M."/>
            <person name="Dal Grande F."/>
            <person name="Keller J."/>
        </authorList>
    </citation>
    <scope>NUCLEOTIDE SEQUENCE [LARGE SCALE GENOMIC DNA]</scope>
    <source>
        <strain evidence="10 11">SAG 216-7</strain>
    </source>
</reference>
<dbReference type="PANTHER" id="PTHR42683">
    <property type="entry name" value="ALDEHYDE REDUCTASE"/>
    <property type="match status" value="1"/>
</dbReference>
<dbReference type="SUPFAM" id="SSF51735">
    <property type="entry name" value="NAD(P)-binding Rossmann-fold domains"/>
    <property type="match status" value="1"/>
</dbReference>
<evidence type="ECO:0000256" key="7">
    <source>
        <dbReference type="SAM" id="MobiDB-lite"/>
    </source>
</evidence>
<protein>
    <recommendedName>
        <fullName evidence="12">Enoyl reductase (ER) domain-containing protein</fullName>
    </recommendedName>
</protein>
<feature type="compositionally biased region" description="Basic and acidic residues" evidence="7">
    <location>
        <begin position="31"/>
        <end position="43"/>
    </location>
</feature>
<keyword evidence="3 6" id="KW-0479">Metal-binding</keyword>
<evidence type="ECO:0000256" key="4">
    <source>
        <dbReference type="ARBA" id="ARBA00022833"/>
    </source>
</evidence>
<comment type="similarity">
    <text evidence="6">Belongs to the zinc-containing alcohol dehydrogenase family.</text>
</comment>
<dbReference type="PROSITE" id="PS00059">
    <property type="entry name" value="ADH_ZINC"/>
    <property type="match status" value="1"/>
</dbReference>
<dbReference type="InterPro" id="IPR005552">
    <property type="entry name" value="Scramblase"/>
</dbReference>
<evidence type="ECO:0000313" key="10">
    <source>
        <dbReference type="EMBL" id="KAK9917397.1"/>
    </source>
</evidence>
<keyword evidence="4 6" id="KW-0862">Zinc</keyword>
<evidence type="ECO:0000256" key="3">
    <source>
        <dbReference type="ARBA" id="ARBA00022723"/>
    </source>
</evidence>
<proteinExistence type="inferred from homology"/>
<feature type="region of interest" description="Disordered" evidence="7">
    <location>
        <begin position="16"/>
        <end position="45"/>
    </location>
</feature>
<evidence type="ECO:0000259" key="8">
    <source>
        <dbReference type="Pfam" id="PF00107"/>
    </source>
</evidence>
<evidence type="ECO:0000256" key="6">
    <source>
        <dbReference type="RuleBase" id="RU361277"/>
    </source>
</evidence>
<dbReference type="InterPro" id="IPR011032">
    <property type="entry name" value="GroES-like_sf"/>
</dbReference>
<feature type="domain" description="Alcohol dehydrogenase-like N-terminal" evidence="9">
    <location>
        <begin position="519"/>
        <end position="640"/>
    </location>
</feature>
<evidence type="ECO:0000259" key="9">
    <source>
        <dbReference type="Pfam" id="PF08240"/>
    </source>
</evidence>
<dbReference type="InterPro" id="IPR013154">
    <property type="entry name" value="ADH-like_N"/>
</dbReference>
<dbReference type="InterPro" id="IPR002328">
    <property type="entry name" value="ADH_Zn_CS"/>
</dbReference>
<dbReference type="InterPro" id="IPR013149">
    <property type="entry name" value="ADH-like_C"/>
</dbReference>
<comment type="similarity">
    <text evidence="2">Belongs to the phospholipid scramblase family.</text>
</comment>
<evidence type="ECO:0000256" key="2">
    <source>
        <dbReference type="ARBA" id="ARBA00005350"/>
    </source>
</evidence>
<dbReference type="Pfam" id="PF08240">
    <property type="entry name" value="ADH_N"/>
    <property type="match status" value="1"/>
</dbReference>
<keyword evidence="11" id="KW-1185">Reference proteome</keyword>